<dbReference type="Gene3D" id="3.50.20.20">
    <property type="entry name" value="Janus/Ocnus"/>
    <property type="match status" value="1"/>
</dbReference>
<comment type="caution">
    <text evidence="5">The sequence shown here is derived from an EMBL/GenBank/DDBJ whole genome shotgun (WGS) entry which is preliminary data.</text>
</comment>
<accession>A0ABP0GZ02</accession>
<dbReference type="PANTHER" id="PTHR12258">
    <property type="entry name" value="JANUS-A/JANUS-B"/>
    <property type="match status" value="1"/>
</dbReference>
<name>A0ABP0GZ02_CLALP</name>
<dbReference type="Pfam" id="PF05005">
    <property type="entry name" value="Ocnus"/>
    <property type="match status" value="1"/>
</dbReference>
<keyword evidence="6" id="KW-1185">Reference proteome</keyword>
<dbReference type="Proteomes" id="UP001642483">
    <property type="component" value="Unassembled WGS sequence"/>
</dbReference>
<keyword evidence="4" id="KW-0726">Sexual differentiation</keyword>
<reference evidence="5 6" key="1">
    <citation type="submission" date="2024-02" db="EMBL/GenBank/DDBJ databases">
        <authorList>
            <person name="Daric V."/>
            <person name="Darras S."/>
        </authorList>
    </citation>
    <scope>NUCLEOTIDE SEQUENCE [LARGE SCALE GENOMIC DNA]</scope>
</reference>
<comment type="similarity">
    <text evidence="2">Belongs to the janus family.</text>
</comment>
<evidence type="ECO:0000256" key="4">
    <source>
        <dbReference type="ARBA" id="ARBA00022928"/>
    </source>
</evidence>
<proteinExistence type="inferred from homology"/>
<keyword evidence="3" id="KW-0221">Differentiation</keyword>
<evidence type="ECO:0000256" key="2">
    <source>
        <dbReference type="ARBA" id="ARBA00010971"/>
    </source>
</evidence>
<evidence type="ECO:0000256" key="1">
    <source>
        <dbReference type="ARBA" id="ARBA00002508"/>
    </source>
</evidence>
<dbReference type="EMBL" id="CAWYQH010000152">
    <property type="protein sequence ID" value="CAK8696181.1"/>
    <property type="molecule type" value="Genomic_DNA"/>
</dbReference>
<dbReference type="InterPro" id="IPR038596">
    <property type="entry name" value="Janus_sf"/>
</dbReference>
<evidence type="ECO:0000313" key="5">
    <source>
        <dbReference type="EMBL" id="CAK8696181.1"/>
    </source>
</evidence>
<comment type="function">
    <text evidence="1">JanA and janB regulate somatic sex differentiation.</text>
</comment>
<evidence type="ECO:0000313" key="6">
    <source>
        <dbReference type="Proteomes" id="UP001642483"/>
    </source>
</evidence>
<dbReference type="InterPro" id="IPR007702">
    <property type="entry name" value="Janus"/>
</dbReference>
<evidence type="ECO:0000256" key="3">
    <source>
        <dbReference type="ARBA" id="ARBA00022782"/>
    </source>
</evidence>
<organism evidence="5 6">
    <name type="scientific">Clavelina lepadiformis</name>
    <name type="common">Light-bulb sea squirt</name>
    <name type="synonym">Ascidia lepadiformis</name>
    <dbReference type="NCBI Taxonomy" id="159417"/>
    <lineage>
        <taxon>Eukaryota</taxon>
        <taxon>Metazoa</taxon>
        <taxon>Chordata</taxon>
        <taxon>Tunicata</taxon>
        <taxon>Ascidiacea</taxon>
        <taxon>Aplousobranchia</taxon>
        <taxon>Clavelinidae</taxon>
        <taxon>Clavelina</taxon>
    </lineage>
</organism>
<protein>
    <recommendedName>
        <fullName evidence="7">14 kDa phosphohistidine phosphatase</fullName>
    </recommendedName>
</protein>
<sequence>MFSMSLEQKLGAIPEVVIDFGTFKYIQIKVSAGGKEKIVVRGLESAEYHADILDSCAPQIRSLGFQAEAIGGGRIKHNPAKKRLDVYGYSMGFGRADHRITVKKLEKAYPDYSITWSNEGY</sequence>
<evidence type="ECO:0008006" key="7">
    <source>
        <dbReference type="Google" id="ProtNLM"/>
    </source>
</evidence>
<dbReference type="PANTHER" id="PTHR12258:SF5">
    <property type="entry name" value="BCDNA.GH02250-RELATED"/>
    <property type="match status" value="1"/>
</dbReference>
<dbReference type="SUPFAM" id="SSF143724">
    <property type="entry name" value="PHP14-like"/>
    <property type="match status" value="1"/>
</dbReference>
<gene>
    <name evidence="5" type="ORF">CVLEPA_LOCUS29357</name>
</gene>